<feature type="domain" description="Ketosynthase family 3 (KS3)" evidence="3">
    <location>
        <begin position="1"/>
        <end position="383"/>
    </location>
</feature>
<dbReference type="Proteomes" id="UP001276659">
    <property type="component" value="Unassembled WGS sequence"/>
</dbReference>
<keyword evidence="2" id="KW-0597">Phosphoprotein</keyword>
<dbReference type="InterPro" id="IPR050091">
    <property type="entry name" value="PKS_NRPS_Biosynth_Enz"/>
</dbReference>
<dbReference type="InterPro" id="IPR020841">
    <property type="entry name" value="PKS_Beta-ketoAc_synthase_dom"/>
</dbReference>
<dbReference type="EMBL" id="JASNWA010000006">
    <property type="protein sequence ID" value="KAK3174739.1"/>
    <property type="molecule type" value="Genomic_DNA"/>
</dbReference>
<comment type="caution">
    <text evidence="4">The sequence shown here is derived from an EMBL/GenBank/DDBJ whole genome shotgun (WGS) entry which is preliminary data.</text>
</comment>
<proteinExistence type="predicted"/>
<sequence>MIAPCISARTAYHLNLHGPNVTLNTNCASGTLALSLAVDELNSGKCDVAIVGGISVQLYHGGYVTQQGQIFSTTGNCRPFDHRSGGTVPADAVVVVVLRGMTNTPTSQQDLYGIIAATYVETILATSSLEKLSPMIDEDIPFSFASKPTKLSKDIVDLVVVDSTDNFCKHHAAALHTKLKSRQRQLLLSLLLVPLQTDVNIETDLRAVGLDSLSYTRLVGTIRYLLGPPSIGTSGPILYPCASFGGVVGFEMIRSMLSRSKPPGIQLVFLDSPSPQVEDGGKMLQEESSTKTPSVDAVVSDVQAENAIARAGYEASTCMQDINVLYIAASSKSSTDSARVENRWFELLPRMTVEKVMGDHTDVGNAQATVNVIEEWHTSRLGQ</sequence>
<evidence type="ECO:0000313" key="5">
    <source>
        <dbReference type="Proteomes" id="UP001276659"/>
    </source>
</evidence>
<gene>
    <name evidence="4" type="ORF">OEA41_001985</name>
</gene>
<dbReference type="GO" id="GO:0005737">
    <property type="term" value="C:cytoplasm"/>
    <property type="evidence" value="ECO:0007669"/>
    <property type="project" value="TreeGrafter"/>
</dbReference>
<protein>
    <recommendedName>
        <fullName evidence="3">Ketosynthase family 3 (KS3) domain-containing protein</fullName>
    </recommendedName>
</protein>
<dbReference type="InterPro" id="IPR029058">
    <property type="entry name" value="AB_hydrolase_fold"/>
</dbReference>
<dbReference type="SMART" id="SM00825">
    <property type="entry name" value="PKS_KS"/>
    <property type="match status" value="1"/>
</dbReference>
<dbReference type="Gene3D" id="3.40.47.10">
    <property type="match status" value="1"/>
</dbReference>
<dbReference type="InterPro" id="IPR016039">
    <property type="entry name" value="Thiolase-like"/>
</dbReference>
<keyword evidence="5" id="KW-1185">Reference proteome</keyword>
<dbReference type="GO" id="GO:0004312">
    <property type="term" value="F:fatty acid synthase activity"/>
    <property type="evidence" value="ECO:0007669"/>
    <property type="project" value="TreeGrafter"/>
</dbReference>
<dbReference type="AlphaFoldDB" id="A0AAD9ZAM1"/>
<dbReference type="InterPro" id="IPR014030">
    <property type="entry name" value="Ketoacyl_synth_N"/>
</dbReference>
<evidence type="ECO:0000256" key="2">
    <source>
        <dbReference type="ARBA" id="ARBA00022553"/>
    </source>
</evidence>
<dbReference type="GO" id="GO:0006633">
    <property type="term" value="P:fatty acid biosynthetic process"/>
    <property type="evidence" value="ECO:0007669"/>
    <property type="project" value="TreeGrafter"/>
</dbReference>
<evidence type="ECO:0000256" key="1">
    <source>
        <dbReference type="ARBA" id="ARBA00022450"/>
    </source>
</evidence>
<keyword evidence="1" id="KW-0596">Phosphopantetheine</keyword>
<dbReference type="SUPFAM" id="SSF53901">
    <property type="entry name" value="Thiolase-like"/>
    <property type="match status" value="1"/>
</dbReference>
<name>A0AAD9ZAM1_9LECA</name>
<dbReference type="PANTHER" id="PTHR43775">
    <property type="entry name" value="FATTY ACID SYNTHASE"/>
    <property type="match status" value="1"/>
</dbReference>
<dbReference type="PANTHER" id="PTHR43775:SF37">
    <property type="entry name" value="SI:DKEY-61P9.11"/>
    <property type="match status" value="1"/>
</dbReference>
<dbReference type="Gene3D" id="3.40.50.1820">
    <property type="entry name" value="alpha/beta hydrolase"/>
    <property type="match status" value="1"/>
</dbReference>
<organism evidence="4 5">
    <name type="scientific">Lepraria neglecta</name>
    <dbReference type="NCBI Taxonomy" id="209136"/>
    <lineage>
        <taxon>Eukaryota</taxon>
        <taxon>Fungi</taxon>
        <taxon>Dikarya</taxon>
        <taxon>Ascomycota</taxon>
        <taxon>Pezizomycotina</taxon>
        <taxon>Lecanoromycetes</taxon>
        <taxon>OSLEUM clade</taxon>
        <taxon>Lecanoromycetidae</taxon>
        <taxon>Lecanorales</taxon>
        <taxon>Lecanorineae</taxon>
        <taxon>Stereocaulaceae</taxon>
        <taxon>Lepraria</taxon>
    </lineage>
</organism>
<dbReference type="Pfam" id="PF00109">
    <property type="entry name" value="ketoacyl-synt"/>
    <property type="match status" value="1"/>
</dbReference>
<evidence type="ECO:0000313" key="4">
    <source>
        <dbReference type="EMBL" id="KAK3174739.1"/>
    </source>
</evidence>
<dbReference type="SUPFAM" id="SSF53474">
    <property type="entry name" value="alpha/beta-Hydrolases"/>
    <property type="match status" value="1"/>
</dbReference>
<dbReference type="PROSITE" id="PS52004">
    <property type="entry name" value="KS3_2"/>
    <property type="match status" value="1"/>
</dbReference>
<dbReference type="GO" id="GO:0005886">
    <property type="term" value="C:plasma membrane"/>
    <property type="evidence" value="ECO:0007669"/>
    <property type="project" value="TreeGrafter"/>
</dbReference>
<reference evidence="4" key="1">
    <citation type="submission" date="2022-11" db="EMBL/GenBank/DDBJ databases">
        <title>Chromosomal genome sequence assembly and mating type (MAT) locus characterization of the leprose asexual lichenized fungus Lepraria neglecta (Nyl.) Erichsen.</title>
        <authorList>
            <person name="Allen J.L."/>
            <person name="Pfeffer B."/>
        </authorList>
    </citation>
    <scope>NUCLEOTIDE SEQUENCE</scope>
    <source>
        <strain evidence="4">Allen 5258</strain>
    </source>
</reference>
<accession>A0AAD9ZAM1</accession>
<evidence type="ECO:0000259" key="3">
    <source>
        <dbReference type="PROSITE" id="PS52004"/>
    </source>
</evidence>